<keyword evidence="3" id="KW-1185">Reference proteome</keyword>
<organism evidence="2 3">
    <name type="scientific">Aedes albopictus</name>
    <name type="common">Asian tiger mosquito</name>
    <name type="synonym">Stegomyia albopicta</name>
    <dbReference type="NCBI Taxonomy" id="7160"/>
    <lineage>
        <taxon>Eukaryota</taxon>
        <taxon>Metazoa</taxon>
        <taxon>Ecdysozoa</taxon>
        <taxon>Arthropoda</taxon>
        <taxon>Hexapoda</taxon>
        <taxon>Insecta</taxon>
        <taxon>Pterygota</taxon>
        <taxon>Neoptera</taxon>
        <taxon>Endopterygota</taxon>
        <taxon>Diptera</taxon>
        <taxon>Nematocera</taxon>
        <taxon>Culicoidea</taxon>
        <taxon>Culicidae</taxon>
        <taxon>Culicinae</taxon>
        <taxon>Aedini</taxon>
        <taxon>Aedes</taxon>
        <taxon>Stegomyia</taxon>
    </lineage>
</organism>
<evidence type="ECO:0000313" key="3">
    <source>
        <dbReference type="Proteomes" id="UP000069940"/>
    </source>
</evidence>
<dbReference type="EnsemblMetazoa" id="AALFPA23_007595.R10120">
    <property type="protein sequence ID" value="AALFPA23_007595.P10120"/>
    <property type="gene ID" value="AALFPA23_007595"/>
</dbReference>
<proteinExistence type="predicted"/>
<feature type="region of interest" description="Disordered" evidence="1">
    <location>
        <begin position="87"/>
        <end position="108"/>
    </location>
</feature>
<sequence length="188" mass="21208">MVNKQYNVHNPKLHKSKSGQNSPPPVRSYPEVSNQPNPPDMSGSLENNLNHCAEHRPQHLHLNRPHQPHPHRVQQSQMQQNNLDLDVRRRAGGGGGSNTPSEEDFGEDGVYGRNITYYSETAHQQLAAADGAAAGCESQTGGATGERLCVKDLTINDIGRFQYILQMDREVVSRKRRTQNYFRPRFDR</sequence>
<evidence type="ECO:0000313" key="2">
    <source>
        <dbReference type="EnsemblMetazoa" id="AALFPA23_007595.P10120"/>
    </source>
</evidence>
<accession>A0ABM1YBF4</accession>
<name>A0ABM1YBF4_AEDAL</name>
<protein>
    <submittedName>
        <fullName evidence="2">Uncharacterized protein</fullName>
    </submittedName>
</protein>
<dbReference type="RefSeq" id="XP_062711249.1">
    <property type="nucleotide sequence ID" value="XM_062855265.1"/>
</dbReference>
<feature type="compositionally biased region" description="Basic residues" evidence="1">
    <location>
        <begin position="60"/>
        <end position="72"/>
    </location>
</feature>
<reference evidence="3" key="1">
    <citation type="journal article" date="2015" name="Proc. Natl. Acad. Sci. U.S.A.">
        <title>Genome sequence of the Asian Tiger mosquito, Aedes albopictus, reveals insights into its biology, genetics, and evolution.</title>
        <authorList>
            <person name="Chen X.G."/>
            <person name="Jiang X."/>
            <person name="Gu J."/>
            <person name="Xu M."/>
            <person name="Wu Y."/>
            <person name="Deng Y."/>
            <person name="Zhang C."/>
            <person name="Bonizzoni M."/>
            <person name="Dermauw W."/>
            <person name="Vontas J."/>
            <person name="Armbruster P."/>
            <person name="Huang X."/>
            <person name="Yang Y."/>
            <person name="Zhang H."/>
            <person name="He W."/>
            <person name="Peng H."/>
            <person name="Liu Y."/>
            <person name="Wu K."/>
            <person name="Chen J."/>
            <person name="Lirakis M."/>
            <person name="Topalis P."/>
            <person name="Van Leeuwen T."/>
            <person name="Hall A.B."/>
            <person name="Jiang X."/>
            <person name="Thorpe C."/>
            <person name="Mueller R.L."/>
            <person name="Sun C."/>
            <person name="Waterhouse R.M."/>
            <person name="Yan G."/>
            <person name="Tu Z.J."/>
            <person name="Fang X."/>
            <person name="James A.A."/>
        </authorList>
    </citation>
    <scope>NUCLEOTIDE SEQUENCE [LARGE SCALE GENOMIC DNA]</scope>
    <source>
        <strain evidence="3">Foshan</strain>
    </source>
</reference>
<feature type="region of interest" description="Disordered" evidence="1">
    <location>
        <begin position="1"/>
        <end position="48"/>
    </location>
</feature>
<dbReference type="Proteomes" id="UP000069940">
    <property type="component" value="Unassembled WGS sequence"/>
</dbReference>
<dbReference type="GeneID" id="115257365"/>
<reference evidence="2" key="2">
    <citation type="submission" date="2025-05" db="UniProtKB">
        <authorList>
            <consortium name="EnsemblMetazoa"/>
        </authorList>
    </citation>
    <scope>IDENTIFICATION</scope>
    <source>
        <strain evidence="2">Foshan</strain>
    </source>
</reference>
<feature type="region of interest" description="Disordered" evidence="1">
    <location>
        <begin position="60"/>
        <end position="79"/>
    </location>
</feature>
<evidence type="ECO:0000256" key="1">
    <source>
        <dbReference type="SAM" id="MobiDB-lite"/>
    </source>
</evidence>